<feature type="region of interest" description="Disordered" evidence="1">
    <location>
        <begin position="429"/>
        <end position="462"/>
    </location>
</feature>
<dbReference type="Proteomes" id="UP000002139">
    <property type="component" value="Chromosome"/>
</dbReference>
<sequence length="462" mass="50873">MGHQHHFLSRLDRVSLPHVELALTLYRDHGLVQYLLGCVKLPDGAERVAIALDDPERGPFLVVTREGRFVTCLGAGMRTGDLPVITRGQLDGLTAKVADLRARMAAANALAGPRGHTAQLLDRIFHAGPDLSREEFVGISAFRPLFGFEFLRAFFGSVTELDELRGALLRIEHPKRTLTPVLRRYWDLFWAVGHLAALAFMDGRALIESLPEELDLSTSCLAWGASRQGSVALALRGFRGVAKIGKAQLRACKTAFDEAASPLRLVTSVGSLIALGVGHARLRAEVRKVLSAPRDLSGAHFHESLLTLFRTTADVVFDEPESAAAVQRELGSHMAVALTRRLAAGDPLRFEREEDVPEALAMTLAVNTRQSFVDDAEVMALTMLFVPWAVRAEPEQLYLPRELIRVVHTRWTPEATMQLLAPLREHYHPKKAQAPRREGPSRKGPCPCGSGEKYKRCCGKSA</sequence>
<dbReference type="KEGG" id="scl:sce7830"/>
<keyword evidence="3" id="KW-1185">Reference proteome</keyword>
<reference evidence="2 3" key="1">
    <citation type="journal article" date="2007" name="Nat. Biotechnol.">
        <title>Complete genome sequence of the myxobacterium Sorangium cellulosum.</title>
        <authorList>
            <person name="Schneiker S."/>
            <person name="Perlova O."/>
            <person name="Kaiser O."/>
            <person name="Gerth K."/>
            <person name="Alici A."/>
            <person name="Altmeyer M.O."/>
            <person name="Bartels D."/>
            <person name="Bekel T."/>
            <person name="Beyer S."/>
            <person name="Bode E."/>
            <person name="Bode H.B."/>
            <person name="Bolten C.J."/>
            <person name="Choudhuri J.V."/>
            <person name="Doss S."/>
            <person name="Elnakady Y.A."/>
            <person name="Frank B."/>
            <person name="Gaigalat L."/>
            <person name="Goesmann A."/>
            <person name="Groeger C."/>
            <person name="Gross F."/>
            <person name="Jelsbak L."/>
            <person name="Jelsbak L."/>
            <person name="Kalinowski J."/>
            <person name="Kegler C."/>
            <person name="Knauber T."/>
            <person name="Konietzny S."/>
            <person name="Kopp M."/>
            <person name="Krause L."/>
            <person name="Krug D."/>
            <person name="Linke B."/>
            <person name="Mahmud T."/>
            <person name="Martinez-Arias R."/>
            <person name="McHardy A.C."/>
            <person name="Merai M."/>
            <person name="Meyer F."/>
            <person name="Mormann S."/>
            <person name="Munoz-Dorado J."/>
            <person name="Perez J."/>
            <person name="Pradella S."/>
            <person name="Rachid S."/>
            <person name="Raddatz G."/>
            <person name="Rosenau F."/>
            <person name="Rueckert C."/>
            <person name="Sasse F."/>
            <person name="Scharfe M."/>
            <person name="Schuster S.C."/>
            <person name="Suen G."/>
            <person name="Treuner-Lange A."/>
            <person name="Velicer G.J."/>
            <person name="Vorholter F.-J."/>
            <person name="Weissman K.J."/>
            <person name="Welch R.D."/>
            <person name="Wenzel S.C."/>
            <person name="Whitworth D.E."/>
            <person name="Wilhelm S."/>
            <person name="Wittmann C."/>
            <person name="Bloecker H."/>
            <person name="Puehler A."/>
            <person name="Mueller R."/>
        </authorList>
    </citation>
    <scope>NUCLEOTIDE SEQUENCE [LARGE SCALE GENOMIC DNA]</scope>
    <source>
        <strain evidence="3">So ce56</strain>
    </source>
</reference>
<proteinExistence type="predicted"/>
<name>A9FBD0_SORC5</name>
<dbReference type="InterPro" id="IPR004027">
    <property type="entry name" value="SEC_C_motif"/>
</dbReference>
<dbReference type="Gene3D" id="3.10.450.50">
    <property type="match status" value="1"/>
</dbReference>
<accession>A9FBD0</accession>
<evidence type="ECO:0000313" key="3">
    <source>
        <dbReference type="Proteomes" id="UP000002139"/>
    </source>
</evidence>
<dbReference type="AlphaFoldDB" id="A9FBD0"/>
<dbReference type="RefSeq" id="WP_012240439.1">
    <property type="nucleotide sequence ID" value="NC_010162.1"/>
</dbReference>
<gene>
    <name evidence="2" type="ordered locus">sce7830</name>
</gene>
<dbReference type="EMBL" id="AM746676">
    <property type="protein sequence ID" value="CAN98000.1"/>
    <property type="molecule type" value="Genomic_DNA"/>
</dbReference>
<dbReference type="HOGENOM" id="CLU_591726_0_0_7"/>
<dbReference type="Pfam" id="PF02810">
    <property type="entry name" value="SEC-C"/>
    <property type="match status" value="1"/>
</dbReference>
<evidence type="ECO:0008006" key="4">
    <source>
        <dbReference type="Google" id="ProtNLM"/>
    </source>
</evidence>
<dbReference type="STRING" id="448385.sce7830"/>
<protein>
    <recommendedName>
        <fullName evidence="4">SEC-C motif-containing protein</fullName>
    </recommendedName>
</protein>
<evidence type="ECO:0000313" key="2">
    <source>
        <dbReference type="EMBL" id="CAN98000.1"/>
    </source>
</evidence>
<dbReference type="SUPFAM" id="SSF103642">
    <property type="entry name" value="Sec-C motif"/>
    <property type="match status" value="1"/>
</dbReference>
<evidence type="ECO:0000256" key="1">
    <source>
        <dbReference type="SAM" id="MobiDB-lite"/>
    </source>
</evidence>
<organism evidence="2 3">
    <name type="scientific">Sorangium cellulosum (strain So ce56)</name>
    <name type="common">Polyangium cellulosum (strain So ce56)</name>
    <dbReference type="NCBI Taxonomy" id="448385"/>
    <lineage>
        <taxon>Bacteria</taxon>
        <taxon>Pseudomonadati</taxon>
        <taxon>Myxococcota</taxon>
        <taxon>Polyangia</taxon>
        <taxon>Polyangiales</taxon>
        <taxon>Polyangiaceae</taxon>
        <taxon>Sorangium</taxon>
    </lineage>
</organism>